<dbReference type="AlphaFoldDB" id="A0A834ZUJ9"/>
<comment type="caution">
    <text evidence="1">The sequence shown here is derived from an EMBL/GenBank/DDBJ whole genome shotgun (WGS) entry which is preliminary data.</text>
</comment>
<sequence>MISACLLGFEVRQFDSNHTRYEAIVRGATFTQKGFLAHPGCLEMEVLPHHNLLFISAALLFRGGNLMGFARNVGLDIKDFLLVPAKGILQVHIIHNIKV</sequence>
<keyword evidence="2" id="KW-1185">Reference proteome</keyword>
<dbReference type="Proteomes" id="UP000655225">
    <property type="component" value="Unassembled WGS sequence"/>
</dbReference>
<name>A0A834ZUJ9_TETSI</name>
<gene>
    <name evidence="1" type="ORF">HHK36_001946</name>
</gene>
<dbReference type="OrthoDB" id="428159at2759"/>
<evidence type="ECO:0000313" key="2">
    <source>
        <dbReference type="Proteomes" id="UP000655225"/>
    </source>
</evidence>
<evidence type="ECO:0000313" key="1">
    <source>
        <dbReference type="EMBL" id="KAF8413949.1"/>
    </source>
</evidence>
<accession>A0A834ZUJ9</accession>
<proteinExistence type="predicted"/>
<organism evidence="1 2">
    <name type="scientific">Tetracentron sinense</name>
    <name type="common">Spur-leaf</name>
    <dbReference type="NCBI Taxonomy" id="13715"/>
    <lineage>
        <taxon>Eukaryota</taxon>
        <taxon>Viridiplantae</taxon>
        <taxon>Streptophyta</taxon>
        <taxon>Embryophyta</taxon>
        <taxon>Tracheophyta</taxon>
        <taxon>Spermatophyta</taxon>
        <taxon>Magnoliopsida</taxon>
        <taxon>Trochodendrales</taxon>
        <taxon>Trochodendraceae</taxon>
        <taxon>Tetracentron</taxon>
    </lineage>
</organism>
<reference evidence="1 2" key="1">
    <citation type="submission" date="2020-04" db="EMBL/GenBank/DDBJ databases">
        <title>Plant Genome Project.</title>
        <authorList>
            <person name="Zhang R.-G."/>
        </authorList>
    </citation>
    <scope>NUCLEOTIDE SEQUENCE [LARGE SCALE GENOMIC DNA]</scope>
    <source>
        <strain evidence="1">YNK0</strain>
        <tissue evidence="1">Leaf</tissue>
    </source>
</reference>
<dbReference type="EMBL" id="JABCRI010000001">
    <property type="protein sequence ID" value="KAF8413949.1"/>
    <property type="molecule type" value="Genomic_DNA"/>
</dbReference>
<protein>
    <submittedName>
        <fullName evidence="1">Uncharacterized protein</fullName>
    </submittedName>
</protein>